<keyword evidence="1" id="KW-0812">Transmembrane</keyword>
<dbReference type="WBParaSite" id="ACRNAN_Path_21.g60.t1">
    <property type="protein sequence ID" value="ACRNAN_Path_21.g60.t1"/>
    <property type="gene ID" value="ACRNAN_Path_21.g60"/>
</dbReference>
<name>A0A914C3H9_9BILA</name>
<feature type="transmembrane region" description="Helical" evidence="1">
    <location>
        <begin position="22"/>
        <end position="52"/>
    </location>
</feature>
<evidence type="ECO:0000256" key="1">
    <source>
        <dbReference type="SAM" id="Phobius"/>
    </source>
</evidence>
<dbReference type="InterPro" id="IPR019428">
    <property type="entry name" value="7TM_GPCR_serpentine_rcpt_Str"/>
</dbReference>
<evidence type="ECO:0000313" key="3">
    <source>
        <dbReference type="WBParaSite" id="ACRNAN_Path_21.g60.t1"/>
    </source>
</evidence>
<organism evidence="2 3">
    <name type="scientific">Acrobeloides nanus</name>
    <dbReference type="NCBI Taxonomy" id="290746"/>
    <lineage>
        <taxon>Eukaryota</taxon>
        <taxon>Metazoa</taxon>
        <taxon>Ecdysozoa</taxon>
        <taxon>Nematoda</taxon>
        <taxon>Chromadorea</taxon>
        <taxon>Rhabditida</taxon>
        <taxon>Tylenchina</taxon>
        <taxon>Cephalobomorpha</taxon>
        <taxon>Cephaloboidea</taxon>
        <taxon>Cephalobidae</taxon>
        <taxon>Acrobeloides</taxon>
    </lineage>
</organism>
<reference evidence="3" key="1">
    <citation type="submission" date="2022-11" db="UniProtKB">
        <authorList>
            <consortium name="WormBaseParasite"/>
        </authorList>
    </citation>
    <scope>IDENTIFICATION</scope>
</reference>
<dbReference type="Pfam" id="PF10326">
    <property type="entry name" value="7TM_GPCR_Str"/>
    <property type="match status" value="1"/>
</dbReference>
<dbReference type="Proteomes" id="UP000887540">
    <property type="component" value="Unplaced"/>
</dbReference>
<keyword evidence="2" id="KW-1185">Reference proteome</keyword>
<evidence type="ECO:0000313" key="2">
    <source>
        <dbReference type="Proteomes" id="UP000887540"/>
    </source>
</evidence>
<keyword evidence="1" id="KW-0472">Membrane</keyword>
<sequence>MEAEAPVLIPFASYPAIFGSPYYVAITVIMRVMAGFLVAEAVILIISCAYFYKKLQAWKKTISSSTHKLQLMLFAALVSQVTKFL</sequence>
<protein>
    <submittedName>
        <fullName evidence="3">Uncharacterized protein</fullName>
    </submittedName>
</protein>
<accession>A0A914C3H9</accession>
<dbReference type="AlphaFoldDB" id="A0A914C3H9"/>
<proteinExistence type="predicted"/>
<keyword evidence="1" id="KW-1133">Transmembrane helix</keyword>